<dbReference type="InterPro" id="IPR050980">
    <property type="entry name" value="2C_sensor_his_kinase"/>
</dbReference>
<dbReference type="InterPro" id="IPR003660">
    <property type="entry name" value="HAMP_dom"/>
</dbReference>
<comment type="catalytic activity">
    <reaction evidence="1">
        <text>ATP + protein L-histidine = ADP + protein N-phospho-L-histidine.</text>
        <dbReference type="EC" id="2.7.13.3"/>
    </reaction>
</comment>
<dbReference type="GO" id="GO:0005886">
    <property type="term" value="C:plasma membrane"/>
    <property type="evidence" value="ECO:0007669"/>
    <property type="project" value="UniProtKB-SubCell"/>
</dbReference>
<feature type="region of interest" description="Disordered" evidence="15">
    <location>
        <begin position="454"/>
        <end position="474"/>
    </location>
</feature>
<evidence type="ECO:0000256" key="12">
    <source>
        <dbReference type="ARBA" id="ARBA00022989"/>
    </source>
</evidence>
<evidence type="ECO:0000256" key="13">
    <source>
        <dbReference type="ARBA" id="ARBA00023012"/>
    </source>
</evidence>
<evidence type="ECO:0000256" key="4">
    <source>
        <dbReference type="ARBA" id="ARBA00022475"/>
    </source>
</evidence>
<feature type="transmembrane region" description="Helical" evidence="16">
    <location>
        <begin position="12"/>
        <end position="33"/>
    </location>
</feature>
<keyword evidence="8 16" id="KW-0812">Transmembrane</keyword>
<evidence type="ECO:0000256" key="2">
    <source>
        <dbReference type="ARBA" id="ARBA00004429"/>
    </source>
</evidence>
<dbReference type="PANTHER" id="PTHR44936:SF5">
    <property type="entry name" value="SENSOR HISTIDINE KINASE ENVZ"/>
    <property type="match status" value="1"/>
</dbReference>
<keyword evidence="6" id="KW-0597">Phosphoprotein</keyword>
<dbReference type="Gene3D" id="3.30.565.10">
    <property type="entry name" value="Histidine kinase-like ATPase, C-terminal domain"/>
    <property type="match status" value="1"/>
</dbReference>
<evidence type="ECO:0000256" key="10">
    <source>
        <dbReference type="ARBA" id="ARBA00022777"/>
    </source>
</evidence>
<keyword evidence="11" id="KW-0067">ATP-binding</keyword>
<name>Q11E92_CHESB</name>
<dbReference type="GO" id="GO:0000155">
    <property type="term" value="F:phosphorelay sensor kinase activity"/>
    <property type="evidence" value="ECO:0007669"/>
    <property type="project" value="InterPro"/>
</dbReference>
<dbReference type="CDD" id="cd00075">
    <property type="entry name" value="HATPase"/>
    <property type="match status" value="1"/>
</dbReference>
<organism evidence="19">
    <name type="scientific">Chelativorans sp. (strain BNC1)</name>
    <dbReference type="NCBI Taxonomy" id="266779"/>
    <lineage>
        <taxon>Bacteria</taxon>
        <taxon>Pseudomonadati</taxon>
        <taxon>Pseudomonadota</taxon>
        <taxon>Alphaproteobacteria</taxon>
        <taxon>Hyphomicrobiales</taxon>
        <taxon>Phyllobacteriaceae</taxon>
        <taxon>Chelativorans</taxon>
    </lineage>
</organism>
<dbReference type="OrthoDB" id="9804645at2"/>
<evidence type="ECO:0000256" key="1">
    <source>
        <dbReference type="ARBA" id="ARBA00000085"/>
    </source>
</evidence>
<dbReference type="SMART" id="SM00387">
    <property type="entry name" value="HATPase_c"/>
    <property type="match status" value="1"/>
</dbReference>
<dbReference type="PROSITE" id="PS51257">
    <property type="entry name" value="PROKAR_LIPOPROTEIN"/>
    <property type="match status" value="1"/>
</dbReference>
<evidence type="ECO:0000256" key="16">
    <source>
        <dbReference type="SAM" id="Phobius"/>
    </source>
</evidence>
<keyword evidence="5" id="KW-0997">Cell inner membrane</keyword>
<keyword evidence="14 16" id="KW-0472">Membrane</keyword>
<dbReference type="PANTHER" id="PTHR44936">
    <property type="entry name" value="SENSOR PROTEIN CREC"/>
    <property type="match status" value="1"/>
</dbReference>
<evidence type="ECO:0000256" key="3">
    <source>
        <dbReference type="ARBA" id="ARBA00012438"/>
    </source>
</evidence>
<dbReference type="GO" id="GO:0005524">
    <property type="term" value="F:ATP binding"/>
    <property type="evidence" value="ECO:0007669"/>
    <property type="project" value="UniProtKB-KW"/>
</dbReference>
<keyword evidence="7" id="KW-0808">Transferase</keyword>
<evidence type="ECO:0000256" key="7">
    <source>
        <dbReference type="ARBA" id="ARBA00022679"/>
    </source>
</evidence>
<evidence type="ECO:0000256" key="5">
    <source>
        <dbReference type="ARBA" id="ARBA00022519"/>
    </source>
</evidence>
<accession>Q11E92</accession>
<sequence length="488" mass="53675" precursor="true">MSPKQYVRSLGGQVFLVLLIGVALSACLALGLANIRRLADLDRIHIDRVAERVMDYVILLDRAPAHVREEIRLKGFPGLHPPRGTEVTTGVDSALSTETSERLGRPVRAFNANPPSCLPYAPSRLFHTNTKCWMVYTTLKDGSTLKLATFSPRPDTFAMSPPDAVFLSILGVGVIVLTFFVSRMVSAPLQQLSTAARVLAEDLDSPPVTEQGPTEVRQAIRAFNTMQERLRDNVEEKTRILASITHDLQTPMTRLRLRLEKVTDSALRSRLIDDLRSMQRLVRQGLEYHRGSEVEEPMVVLRLDSLLESVIDDASEGGADVKFIERANCDVEARPEALRRCFSNLIDNALKYGGQAEVYVRQEDDRVHVHIRDRGPGIPDDKIEAVFQPFCRLDENVSGGVGLGLTIARNMAQLNNGDLQISNGAGGGLDVVVTLKRSTPSDLGIVTSSMPVHKEPAAQPSRQAGRPKTSAAYRGPKLSVVVNAIQRP</sequence>
<keyword evidence="9" id="KW-0547">Nucleotide-binding</keyword>
<dbReference type="Pfam" id="PF00672">
    <property type="entry name" value="HAMP"/>
    <property type="match status" value="1"/>
</dbReference>
<dbReference type="CDD" id="cd06225">
    <property type="entry name" value="HAMP"/>
    <property type="match status" value="1"/>
</dbReference>
<dbReference type="CDD" id="cd00082">
    <property type="entry name" value="HisKA"/>
    <property type="match status" value="1"/>
</dbReference>
<evidence type="ECO:0000256" key="8">
    <source>
        <dbReference type="ARBA" id="ARBA00022692"/>
    </source>
</evidence>
<evidence type="ECO:0000259" key="18">
    <source>
        <dbReference type="PROSITE" id="PS50885"/>
    </source>
</evidence>
<keyword evidence="4" id="KW-1003">Cell membrane</keyword>
<proteinExistence type="predicted"/>
<dbReference type="Gene3D" id="1.10.287.130">
    <property type="match status" value="1"/>
</dbReference>
<dbReference type="SMART" id="SM00304">
    <property type="entry name" value="HAMP"/>
    <property type="match status" value="1"/>
</dbReference>
<keyword evidence="13" id="KW-0902">Two-component regulatory system</keyword>
<protein>
    <recommendedName>
        <fullName evidence="3">histidine kinase</fullName>
        <ecNumber evidence="3">2.7.13.3</ecNumber>
    </recommendedName>
</protein>
<dbReference type="InterPro" id="IPR036097">
    <property type="entry name" value="HisK_dim/P_sf"/>
</dbReference>
<dbReference type="InterPro" id="IPR005467">
    <property type="entry name" value="His_kinase_dom"/>
</dbReference>
<dbReference type="PRINTS" id="PR00344">
    <property type="entry name" value="BCTRLSENSOR"/>
</dbReference>
<dbReference type="HOGENOM" id="CLU_000445_89_27_5"/>
<dbReference type="KEGG" id="mes:Meso_2910"/>
<dbReference type="SUPFAM" id="SSF47384">
    <property type="entry name" value="Homodimeric domain of signal transducing histidine kinase"/>
    <property type="match status" value="1"/>
</dbReference>
<dbReference type="InterPro" id="IPR036890">
    <property type="entry name" value="HATPase_C_sf"/>
</dbReference>
<dbReference type="InterPro" id="IPR004358">
    <property type="entry name" value="Sig_transdc_His_kin-like_C"/>
</dbReference>
<gene>
    <name evidence="19" type="ordered locus">Meso_2910</name>
</gene>
<dbReference type="EMBL" id="CP000390">
    <property type="protein sequence ID" value="ABG64283.1"/>
    <property type="molecule type" value="Genomic_DNA"/>
</dbReference>
<evidence type="ECO:0000259" key="17">
    <source>
        <dbReference type="PROSITE" id="PS50109"/>
    </source>
</evidence>
<feature type="transmembrane region" description="Helical" evidence="16">
    <location>
        <begin position="164"/>
        <end position="185"/>
    </location>
</feature>
<comment type="subcellular location">
    <subcellularLocation>
        <location evidence="2">Cell inner membrane</location>
        <topology evidence="2">Multi-pass membrane protein</topology>
    </subcellularLocation>
</comment>
<evidence type="ECO:0000256" key="15">
    <source>
        <dbReference type="SAM" id="MobiDB-lite"/>
    </source>
</evidence>
<dbReference type="PROSITE" id="PS50885">
    <property type="entry name" value="HAMP"/>
    <property type="match status" value="1"/>
</dbReference>
<dbReference type="SUPFAM" id="SSF55874">
    <property type="entry name" value="ATPase domain of HSP90 chaperone/DNA topoisomerase II/histidine kinase"/>
    <property type="match status" value="1"/>
</dbReference>
<dbReference type="InterPro" id="IPR003594">
    <property type="entry name" value="HATPase_dom"/>
</dbReference>
<dbReference type="Pfam" id="PF02518">
    <property type="entry name" value="HATPase_c"/>
    <property type="match status" value="1"/>
</dbReference>
<dbReference type="EC" id="2.7.13.3" evidence="3"/>
<keyword evidence="10 19" id="KW-0418">Kinase</keyword>
<dbReference type="AlphaFoldDB" id="Q11E92"/>
<reference evidence="19" key="1">
    <citation type="submission" date="2006-06" db="EMBL/GenBank/DDBJ databases">
        <title>Complete sequence of chromosome of Chelativorans sp. BNC1.</title>
        <authorList>
            <consortium name="US DOE Joint Genome Institute"/>
            <person name="Copeland A."/>
            <person name="Lucas S."/>
            <person name="Lapidus A."/>
            <person name="Barry K."/>
            <person name="Detter J.C."/>
            <person name="Glavina del Rio T."/>
            <person name="Hammon N."/>
            <person name="Israni S."/>
            <person name="Dalin E."/>
            <person name="Tice H."/>
            <person name="Pitluck S."/>
            <person name="Chertkov O."/>
            <person name="Brettin T."/>
            <person name="Bruce D."/>
            <person name="Han C."/>
            <person name="Tapia R."/>
            <person name="Gilna P."/>
            <person name="Schmutz J."/>
            <person name="Larimer F."/>
            <person name="Land M."/>
            <person name="Hauser L."/>
            <person name="Kyrpides N."/>
            <person name="Mikhailova N."/>
            <person name="Richardson P."/>
        </authorList>
    </citation>
    <scope>NUCLEOTIDE SEQUENCE</scope>
    <source>
        <strain evidence="19">BNC1</strain>
    </source>
</reference>
<dbReference type="eggNOG" id="COG2205">
    <property type="taxonomic scope" value="Bacteria"/>
</dbReference>
<evidence type="ECO:0000313" key="19">
    <source>
        <dbReference type="EMBL" id="ABG64283.1"/>
    </source>
</evidence>
<evidence type="ECO:0000256" key="6">
    <source>
        <dbReference type="ARBA" id="ARBA00022553"/>
    </source>
</evidence>
<dbReference type="STRING" id="266779.Meso_2910"/>
<feature type="domain" description="Histidine kinase" evidence="17">
    <location>
        <begin position="243"/>
        <end position="439"/>
    </location>
</feature>
<evidence type="ECO:0000256" key="14">
    <source>
        <dbReference type="ARBA" id="ARBA00023136"/>
    </source>
</evidence>
<keyword evidence="12 16" id="KW-1133">Transmembrane helix</keyword>
<feature type="domain" description="HAMP" evidence="18">
    <location>
        <begin position="183"/>
        <end position="235"/>
    </location>
</feature>
<dbReference type="InterPro" id="IPR003661">
    <property type="entry name" value="HisK_dim/P_dom"/>
</dbReference>
<evidence type="ECO:0000256" key="11">
    <source>
        <dbReference type="ARBA" id="ARBA00022840"/>
    </source>
</evidence>
<dbReference type="PROSITE" id="PS50109">
    <property type="entry name" value="HIS_KIN"/>
    <property type="match status" value="1"/>
</dbReference>
<evidence type="ECO:0000256" key="9">
    <source>
        <dbReference type="ARBA" id="ARBA00022741"/>
    </source>
</evidence>